<dbReference type="Pfam" id="PF24760">
    <property type="entry name" value="TPR_IF140_C"/>
    <property type="match status" value="1"/>
</dbReference>
<dbReference type="GO" id="GO:0030991">
    <property type="term" value="C:intraciliary transport particle A"/>
    <property type="evidence" value="ECO:0007669"/>
    <property type="project" value="TreeGrafter"/>
</dbReference>
<dbReference type="InterPro" id="IPR011990">
    <property type="entry name" value="TPR-like_helical_dom_sf"/>
</dbReference>
<evidence type="ECO:0000313" key="7">
    <source>
        <dbReference type="EMBL" id="CAE7902804.1"/>
    </source>
</evidence>
<keyword evidence="4" id="KW-0969">Cilium</keyword>
<dbReference type="SUPFAM" id="SSF48452">
    <property type="entry name" value="TPR-like"/>
    <property type="match status" value="1"/>
</dbReference>
<keyword evidence="8" id="KW-1185">Reference proteome</keyword>
<dbReference type="InterPro" id="IPR056155">
    <property type="entry name" value="Beta-prop_IFT140_2nd"/>
</dbReference>
<dbReference type="InterPro" id="IPR005123">
    <property type="entry name" value="Oxoglu/Fe-dep_dioxygenase_dom"/>
</dbReference>
<dbReference type="Pfam" id="PF23383">
    <property type="entry name" value="Beta-prop_IFT140_1st"/>
    <property type="match status" value="1"/>
</dbReference>
<sequence length="1467" mass="163328">MCAKTFKHCTEPSSRRLRQSSSLEQALAKGQSDLIPLPSRKVVIQHKSRQPQKRRGEALARDEWCDTKAGPGLLATCSHESIVRLWNLADDENYILTLQGIDERNSLSGDKVTSVDYNPRKQVLACGTRGGRMVQWRCCTLSGTPKTESNWQVLPVISVSDCTIDKLTWGPGESLVHVRTDRQSVILSEAQLNTAFQAPIMAVQTAPAEIMIYHTEKQMQIGLSSPFRVKGVSVGGSTVLLWNSKQIMLYDIDVTMQASVLSQFTRSYDIVAAALFCQSHDRVVAMASGAKIEFANKQGHVQKTIQFSEEVEGFPTCLDVCGDFLVASTSLNFIKVWKVSQDKPKPIGAPRKFEGLEERSLGEIRSVRINKTGTRVSMLVDQRLGANGQPTEGGALRVPDGRMFVYDTDSDNFLTYTVGKSSVPVAHFWDASDGRLLCCEVVPQALAYDGEAQPPSSTAGSMEDEAKNQPQHCAMTLFVANSEQIHLQDSIPCVDPDHSVTQMPVALMVPHVYFARQGEAAEGSPEEPASSLVSRTVLRDFAGLENMDEETTAAMLNFSYHLACGNTDEAYKSVKGVRSTGVWESMSKMCVKTGRLDVAQKCLGQMGHARAAGALRACLEQEPEARLAIVAVHLDMVDHAEQLLKKCGRYDLLNQLYQAAEWWEKALEIAKTKDRIHLKPTHFAYAQHLEAVEDVQGALTHYELSGTYRTESPRLLCSMGMTEDLGSYVEQSDDSQLHRWYAQYLESKADLDGASREYKKAGDWLSLCRVACFNEDLESAQRICEDSQDQAACYHLARHLEAGGSFKEAIHYFQMAGRVGHALRLAQENNFDGDLMSLALSADPQSMAQAAKYYEQRGQPQKAVILYQKAGQQKRALELCFSARLFDALRKIADDLSAESDPAILAKCAEFFMQHEQHDKAVHLLSISKQYDRAVQLCTEHDVHITEDMAERMTPDKGSMDATSRSEILQDIGKLCKKQGSFQLACKKFTQAGDKLKAMKSLLNSGDTEKIIFFAGTARQPDIYVLAGNYLQSLDWHADPDIMKNIIQFYSKAKAYDKLASFYDACAQVEIDEYRDYEKAGGALREALKYMAKAAGETAESDERVISLQSRIALVDEFAGVRKIAKTEPDQMVAVCERMVSTPNIDSAVRTGDIFAQLVEYYTDFNDYNSAYRTVERMREHGIVLTPYLDRALLERIYGAVGQPLPESEAAPAAPAADGEDVDEEIAEEDCCWLRSEDGERISGADLEVPFEGLELFHEVLPGGEDMEMEILAQLQAWPWQPSQSGRWKQDFGPKANFKKQQVKIPETWKGFPSWSQQLLSNLICRSETLQSFEAVECLSLWYDADRGANHALHVDDLWLWGDRILGVSMQSASVFTFYDPANEVVVRVPLPRRSAYLISGRVRVDWQHGLMAEDISGPRVAITFRELTEAVASSELGQLALERAKLVACRPEDGSESRTDCPTESQ</sequence>
<dbReference type="OrthoDB" id="10258787at2759"/>
<dbReference type="GO" id="GO:0035721">
    <property type="term" value="P:intraciliary retrograde transport"/>
    <property type="evidence" value="ECO:0007669"/>
    <property type="project" value="TreeGrafter"/>
</dbReference>
<dbReference type="SUPFAM" id="SSF50978">
    <property type="entry name" value="WD40 repeat-like"/>
    <property type="match status" value="1"/>
</dbReference>
<gene>
    <name evidence="7" type="primary">Ift140</name>
    <name evidence="7" type="ORF">SNEC2469_LOCUS30435</name>
</gene>
<dbReference type="InterPro" id="IPR036322">
    <property type="entry name" value="WD40_repeat_dom_sf"/>
</dbReference>
<dbReference type="InterPro" id="IPR056154">
    <property type="entry name" value="Beta-prop_IFT140_1st"/>
</dbReference>
<evidence type="ECO:0000256" key="5">
    <source>
        <dbReference type="ARBA" id="ARBA00023273"/>
    </source>
</evidence>
<dbReference type="PROSITE" id="PS51471">
    <property type="entry name" value="FE2OG_OXY"/>
    <property type="match status" value="1"/>
</dbReference>
<dbReference type="GO" id="GO:0005930">
    <property type="term" value="C:axoneme"/>
    <property type="evidence" value="ECO:0007669"/>
    <property type="project" value="TreeGrafter"/>
</dbReference>
<organism evidence="7 8">
    <name type="scientific">Symbiodinium necroappetens</name>
    <dbReference type="NCBI Taxonomy" id="1628268"/>
    <lineage>
        <taxon>Eukaryota</taxon>
        <taxon>Sar</taxon>
        <taxon>Alveolata</taxon>
        <taxon>Dinophyceae</taxon>
        <taxon>Suessiales</taxon>
        <taxon>Symbiodiniaceae</taxon>
        <taxon>Symbiodinium</taxon>
    </lineage>
</organism>
<evidence type="ECO:0000313" key="8">
    <source>
        <dbReference type="Proteomes" id="UP000601435"/>
    </source>
</evidence>
<reference evidence="7" key="1">
    <citation type="submission" date="2021-02" db="EMBL/GenBank/DDBJ databases">
        <authorList>
            <person name="Dougan E. K."/>
            <person name="Rhodes N."/>
            <person name="Thang M."/>
            <person name="Chan C."/>
        </authorList>
    </citation>
    <scope>NUCLEOTIDE SEQUENCE</scope>
</reference>
<evidence type="ECO:0000256" key="3">
    <source>
        <dbReference type="ARBA" id="ARBA00022737"/>
    </source>
</evidence>
<dbReference type="Gene3D" id="2.130.10.10">
    <property type="entry name" value="YVTN repeat-like/Quinoprotein amine dehydrogenase"/>
    <property type="match status" value="1"/>
</dbReference>
<dbReference type="SMART" id="SM00671">
    <property type="entry name" value="SEL1"/>
    <property type="match status" value="2"/>
</dbReference>
<dbReference type="Pfam" id="PF23385">
    <property type="entry name" value="Beta-prop_IFT140_2nd"/>
    <property type="match status" value="2"/>
</dbReference>
<comment type="subcellular location">
    <subcellularLocation>
        <location evidence="1">Cell projection</location>
        <location evidence="1">Cilium</location>
    </subcellularLocation>
</comment>
<dbReference type="EMBL" id="CAJNJA010071052">
    <property type="protein sequence ID" value="CAE7902804.1"/>
    <property type="molecule type" value="Genomic_DNA"/>
</dbReference>
<evidence type="ECO:0000259" key="6">
    <source>
        <dbReference type="PROSITE" id="PS51471"/>
    </source>
</evidence>
<dbReference type="Pfam" id="PF24762">
    <property type="entry name" value="TPR_IF140-IFT172"/>
    <property type="match status" value="1"/>
</dbReference>
<dbReference type="PANTHER" id="PTHR15722">
    <property type="entry name" value="IFT140/172-RELATED"/>
    <property type="match status" value="1"/>
</dbReference>
<dbReference type="InterPro" id="IPR006597">
    <property type="entry name" value="Sel1-like"/>
</dbReference>
<dbReference type="Gene3D" id="2.60.120.590">
    <property type="entry name" value="Alpha-ketoglutarate-dependent dioxygenase AlkB-like"/>
    <property type="match status" value="1"/>
</dbReference>
<comment type="caution">
    <text evidence="7">The sequence shown here is derived from an EMBL/GenBank/DDBJ whole genome shotgun (WGS) entry which is preliminary data.</text>
</comment>
<protein>
    <submittedName>
        <fullName evidence="7">Ift140 protein</fullName>
    </submittedName>
</protein>
<feature type="non-terminal residue" evidence="7">
    <location>
        <position position="1"/>
    </location>
</feature>
<evidence type="ECO:0000256" key="4">
    <source>
        <dbReference type="ARBA" id="ARBA00023069"/>
    </source>
</evidence>
<dbReference type="PANTHER" id="PTHR15722:SF7">
    <property type="entry name" value="INTRAFLAGELLAR TRANSPORT PROTEIN 140 HOMOLOG"/>
    <property type="match status" value="1"/>
</dbReference>
<name>A0A813BHP5_9DINO</name>
<dbReference type="InterPro" id="IPR056168">
    <property type="entry name" value="TPR_IF140/IFT172/WDR19"/>
</dbReference>
<keyword evidence="2" id="KW-0853">WD repeat</keyword>
<dbReference type="InterPro" id="IPR015943">
    <property type="entry name" value="WD40/YVTN_repeat-like_dom_sf"/>
</dbReference>
<accession>A0A813BHP5</accession>
<keyword evidence="5" id="KW-0966">Cell projection</keyword>
<feature type="domain" description="Fe2OG dioxygenase" evidence="6">
    <location>
        <begin position="1334"/>
        <end position="1429"/>
    </location>
</feature>
<proteinExistence type="predicted"/>
<keyword evidence="3" id="KW-0677">Repeat</keyword>
<evidence type="ECO:0000256" key="1">
    <source>
        <dbReference type="ARBA" id="ARBA00004138"/>
    </source>
</evidence>
<dbReference type="SUPFAM" id="SSF51197">
    <property type="entry name" value="Clavaminate synthase-like"/>
    <property type="match status" value="1"/>
</dbReference>
<dbReference type="InterPro" id="IPR056156">
    <property type="entry name" value="TPR_IF140_C"/>
</dbReference>
<dbReference type="Proteomes" id="UP000601435">
    <property type="component" value="Unassembled WGS sequence"/>
</dbReference>
<dbReference type="GO" id="GO:0036064">
    <property type="term" value="C:ciliary basal body"/>
    <property type="evidence" value="ECO:0007669"/>
    <property type="project" value="TreeGrafter"/>
</dbReference>
<dbReference type="InterPro" id="IPR037151">
    <property type="entry name" value="AlkB-like_sf"/>
</dbReference>
<evidence type="ECO:0000256" key="2">
    <source>
        <dbReference type="ARBA" id="ARBA00022574"/>
    </source>
</evidence>
<dbReference type="Gene3D" id="1.25.40.470">
    <property type="match status" value="2"/>
</dbReference>